<comment type="caution">
    <text evidence="12">The sequence shown here is derived from an EMBL/GenBank/DDBJ whole genome shotgun (WGS) entry which is preliminary data.</text>
</comment>
<dbReference type="GO" id="GO:0044183">
    <property type="term" value="F:protein folding chaperone"/>
    <property type="evidence" value="ECO:0007669"/>
    <property type="project" value="TreeGrafter"/>
</dbReference>
<evidence type="ECO:0000256" key="1">
    <source>
        <dbReference type="ARBA" id="ARBA00000971"/>
    </source>
</evidence>
<evidence type="ECO:0000256" key="3">
    <source>
        <dbReference type="ARBA" id="ARBA00013194"/>
    </source>
</evidence>
<evidence type="ECO:0000256" key="2">
    <source>
        <dbReference type="ARBA" id="ARBA00005464"/>
    </source>
</evidence>
<evidence type="ECO:0000259" key="10">
    <source>
        <dbReference type="Pfam" id="PF05697"/>
    </source>
</evidence>
<dbReference type="HAMAP" id="MF_00303">
    <property type="entry name" value="Trigger_factor_Tig"/>
    <property type="match status" value="1"/>
</dbReference>
<dbReference type="InterPro" id="IPR036611">
    <property type="entry name" value="Trigger_fac_ribosome-bd_sf"/>
</dbReference>
<keyword evidence="9" id="KW-0132">Cell division</keyword>
<dbReference type="InterPro" id="IPR037041">
    <property type="entry name" value="Trigger_fac_C_sf"/>
</dbReference>
<keyword evidence="9" id="KW-0131">Cell cycle</keyword>
<dbReference type="EC" id="5.2.1.8" evidence="3 9"/>
<dbReference type="SUPFAM" id="SSF109998">
    <property type="entry name" value="Triger factor/SurA peptide-binding domain-like"/>
    <property type="match status" value="1"/>
</dbReference>
<dbReference type="Gene3D" id="1.10.3120.10">
    <property type="entry name" value="Trigger factor, C-terminal domain"/>
    <property type="match status" value="1"/>
</dbReference>
<dbReference type="Proteomes" id="UP000245133">
    <property type="component" value="Unassembled WGS sequence"/>
</dbReference>
<comment type="similarity">
    <text evidence="2 9">Belongs to the FKBP-type PPIase family. Tig subfamily.</text>
</comment>
<keyword evidence="5 9" id="KW-0697">Rotamase</keyword>
<evidence type="ECO:0000256" key="9">
    <source>
        <dbReference type="HAMAP-Rule" id="MF_00303"/>
    </source>
</evidence>
<keyword evidence="7 9" id="KW-0413">Isomerase</keyword>
<dbReference type="Gene3D" id="3.10.50.40">
    <property type="match status" value="1"/>
</dbReference>
<dbReference type="AlphaFoldDB" id="A0A2P2E0U0"/>
<evidence type="ECO:0000256" key="6">
    <source>
        <dbReference type="ARBA" id="ARBA00023186"/>
    </source>
</evidence>
<gene>
    <name evidence="9 12" type="primary">tig</name>
    <name evidence="12" type="ORF">LPTSP4_20140</name>
</gene>
<dbReference type="InterPro" id="IPR008880">
    <property type="entry name" value="Trigger_fac_C"/>
</dbReference>
<dbReference type="GO" id="GO:0015031">
    <property type="term" value="P:protein transport"/>
    <property type="evidence" value="ECO:0007669"/>
    <property type="project" value="UniProtKB-UniRule"/>
</dbReference>
<evidence type="ECO:0000256" key="8">
    <source>
        <dbReference type="ARBA" id="ARBA00029986"/>
    </source>
</evidence>
<dbReference type="RefSeq" id="WP_108976415.1">
    <property type="nucleotide sequence ID" value="NZ_BFBB01000005.1"/>
</dbReference>
<dbReference type="Pfam" id="PF05697">
    <property type="entry name" value="Trigger_N"/>
    <property type="match status" value="1"/>
</dbReference>
<dbReference type="GO" id="GO:0043022">
    <property type="term" value="F:ribosome binding"/>
    <property type="evidence" value="ECO:0007669"/>
    <property type="project" value="TreeGrafter"/>
</dbReference>
<comment type="domain">
    <text evidence="9">Consists of 3 domains; the N-terminus binds the ribosome, the middle domain has PPIase activity, while the C-terminus has intrinsic chaperone activity on its own.</text>
</comment>
<dbReference type="PIRSF" id="PIRSF003095">
    <property type="entry name" value="Trigger_factor"/>
    <property type="match status" value="1"/>
</dbReference>
<dbReference type="GO" id="GO:0051083">
    <property type="term" value="P:'de novo' cotranslational protein folding"/>
    <property type="evidence" value="ECO:0007669"/>
    <property type="project" value="TreeGrafter"/>
</dbReference>
<dbReference type="PANTHER" id="PTHR30560">
    <property type="entry name" value="TRIGGER FACTOR CHAPERONE AND PEPTIDYL-PROLYL CIS/TRANS ISOMERASE"/>
    <property type="match status" value="1"/>
</dbReference>
<sequence length="447" mass="51020">MEFTAKKNNNASCDLTITFSAEEVNSAYKKAYQSASAKVKIPGFRPGKAPLDMVEKVLGESVMDDAANIMLNHAMAELFDKLEHKPIRIPQFQVETFDRKTGAKAKATYDTKPEVTLPKLKKIKIQPVEIKISEEDLTKELEAMQKSLARNALKEESEPVEANDLLEIQYKFKEEGKEYPENLQTGKYQMGHTNNPPGFDAELLGLKLNDEKEFSFQYPDVYPASPESAGKVYQYQVKITAVYRVTYPEINDDFATEVDGSANLQELKDKTKKQLAEMFQAALKRKNLEEAYVEILKESKFIIPESLIAEETQSVFQNFMNEFHMPQMSLADYAKRLGKEESEVKASFATAAEKRIQTYLVRHKIGEEQKISLSDEEMEKGYEKEAQSQGIPVDALKKEVQKQKAETYYRDKFLFDKIDEFVYAEVDKKSAKSVSTEEAETLLSRKE</sequence>
<dbReference type="GO" id="GO:0043335">
    <property type="term" value="P:protein unfolding"/>
    <property type="evidence" value="ECO:0007669"/>
    <property type="project" value="TreeGrafter"/>
</dbReference>
<evidence type="ECO:0000313" key="13">
    <source>
        <dbReference type="Proteomes" id="UP000245133"/>
    </source>
</evidence>
<evidence type="ECO:0000256" key="7">
    <source>
        <dbReference type="ARBA" id="ARBA00023235"/>
    </source>
</evidence>
<dbReference type="NCBIfam" id="TIGR00115">
    <property type="entry name" value="tig"/>
    <property type="match status" value="1"/>
</dbReference>
<dbReference type="GO" id="GO:0005737">
    <property type="term" value="C:cytoplasm"/>
    <property type="evidence" value="ECO:0007669"/>
    <property type="project" value="UniProtKB-SubCell"/>
</dbReference>
<comment type="function">
    <text evidence="9">Involved in protein export. Acts as a chaperone by maintaining the newly synthesized protein in an open conformation. Functions as a peptidyl-prolyl cis-trans isomerase.</text>
</comment>
<dbReference type="InterPro" id="IPR005215">
    <property type="entry name" value="Trig_fac"/>
</dbReference>
<reference evidence="12 13" key="1">
    <citation type="submission" date="2018-02" db="EMBL/GenBank/DDBJ databases">
        <title>Novel Leptospira species isolated from soil and water in Japan.</title>
        <authorList>
            <person name="Nakao R."/>
            <person name="Masuzawa T."/>
        </authorList>
    </citation>
    <scope>NUCLEOTIDE SEQUENCE [LARGE SCALE GENOMIC DNA]</scope>
    <source>
        <strain evidence="12 13">YH101</strain>
    </source>
</reference>
<comment type="catalytic activity">
    <reaction evidence="1 9">
        <text>[protein]-peptidylproline (omega=180) = [protein]-peptidylproline (omega=0)</text>
        <dbReference type="Rhea" id="RHEA:16237"/>
        <dbReference type="Rhea" id="RHEA-COMP:10747"/>
        <dbReference type="Rhea" id="RHEA-COMP:10748"/>
        <dbReference type="ChEBI" id="CHEBI:83833"/>
        <dbReference type="ChEBI" id="CHEBI:83834"/>
        <dbReference type="EC" id="5.2.1.8"/>
    </reaction>
</comment>
<protein>
    <recommendedName>
        <fullName evidence="4 9">Trigger factor</fullName>
        <shortName evidence="9">TF</shortName>
        <ecNumber evidence="3 9">5.2.1.8</ecNumber>
    </recommendedName>
    <alternativeName>
        <fullName evidence="8 9">PPIase</fullName>
    </alternativeName>
</protein>
<evidence type="ECO:0000259" key="11">
    <source>
        <dbReference type="Pfam" id="PF05698"/>
    </source>
</evidence>
<evidence type="ECO:0000256" key="5">
    <source>
        <dbReference type="ARBA" id="ARBA00023110"/>
    </source>
</evidence>
<dbReference type="InterPro" id="IPR046357">
    <property type="entry name" value="PPIase_dom_sf"/>
</dbReference>
<proteinExistence type="inferred from homology"/>
<keyword evidence="9" id="KW-0963">Cytoplasm</keyword>
<evidence type="ECO:0000256" key="4">
    <source>
        <dbReference type="ARBA" id="ARBA00016902"/>
    </source>
</evidence>
<feature type="domain" description="Trigger factor C-terminal" evidence="11">
    <location>
        <begin position="264"/>
        <end position="417"/>
    </location>
</feature>
<dbReference type="Gene3D" id="3.30.70.1050">
    <property type="entry name" value="Trigger factor ribosome-binding domain"/>
    <property type="match status" value="1"/>
</dbReference>
<accession>A0A2P2E0U0</accession>
<dbReference type="EMBL" id="BFBB01000005">
    <property type="protein sequence ID" value="GBF50489.1"/>
    <property type="molecule type" value="Genomic_DNA"/>
</dbReference>
<dbReference type="SUPFAM" id="SSF102735">
    <property type="entry name" value="Trigger factor ribosome-binding domain"/>
    <property type="match status" value="1"/>
</dbReference>
<name>A0A2P2E0U0_9LEPT</name>
<organism evidence="12 13">
    <name type="scientific">Leptospira ryugenii</name>
    <dbReference type="NCBI Taxonomy" id="1917863"/>
    <lineage>
        <taxon>Bacteria</taxon>
        <taxon>Pseudomonadati</taxon>
        <taxon>Spirochaetota</taxon>
        <taxon>Spirochaetia</taxon>
        <taxon>Leptospirales</taxon>
        <taxon>Leptospiraceae</taxon>
        <taxon>Leptospira</taxon>
    </lineage>
</organism>
<evidence type="ECO:0000313" key="12">
    <source>
        <dbReference type="EMBL" id="GBF50489.1"/>
    </source>
</evidence>
<keyword evidence="13" id="KW-1185">Reference proteome</keyword>
<feature type="domain" description="Trigger factor ribosome-binding bacterial" evidence="10">
    <location>
        <begin position="1"/>
        <end position="144"/>
    </location>
</feature>
<dbReference type="OrthoDB" id="9767721at2"/>
<dbReference type="PANTHER" id="PTHR30560:SF3">
    <property type="entry name" value="TRIGGER FACTOR-LIKE PROTEIN TIG, CHLOROPLASTIC"/>
    <property type="match status" value="1"/>
</dbReference>
<dbReference type="Pfam" id="PF05698">
    <property type="entry name" value="Trigger_C"/>
    <property type="match status" value="1"/>
</dbReference>
<dbReference type="GO" id="GO:0003755">
    <property type="term" value="F:peptidyl-prolyl cis-trans isomerase activity"/>
    <property type="evidence" value="ECO:0007669"/>
    <property type="project" value="UniProtKB-UniRule"/>
</dbReference>
<dbReference type="InterPro" id="IPR027304">
    <property type="entry name" value="Trigger_fact/SurA_dom_sf"/>
</dbReference>
<dbReference type="SUPFAM" id="SSF54534">
    <property type="entry name" value="FKBP-like"/>
    <property type="match status" value="1"/>
</dbReference>
<dbReference type="GO" id="GO:0051301">
    <property type="term" value="P:cell division"/>
    <property type="evidence" value="ECO:0007669"/>
    <property type="project" value="UniProtKB-KW"/>
</dbReference>
<dbReference type="InterPro" id="IPR008881">
    <property type="entry name" value="Trigger_fac_ribosome-bd_bac"/>
</dbReference>
<comment type="subcellular location">
    <subcellularLocation>
        <location evidence="9">Cytoplasm</location>
    </subcellularLocation>
    <text evidence="9">About half TF is bound to the ribosome near the polypeptide exit tunnel while the other half is free in the cytoplasm.</text>
</comment>
<keyword evidence="6 9" id="KW-0143">Chaperone</keyword>